<dbReference type="InterPro" id="IPR000072">
    <property type="entry name" value="PDGF/VEGF_dom"/>
</dbReference>
<dbReference type="GO" id="GO:0008284">
    <property type="term" value="P:positive regulation of cell population proliferation"/>
    <property type="evidence" value="ECO:0007669"/>
    <property type="project" value="TreeGrafter"/>
</dbReference>
<comment type="similarity">
    <text evidence="1 10">Belongs to the PDGF/VEGF growth factor family.</text>
</comment>
<feature type="region of interest" description="Disordered" evidence="11">
    <location>
        <begin position="320"/>
        <end position="466"/>
    </location>
</feature>
<dbReference type="GO" id="GO:0048008">
    <property type="term" value="P:platelet-derived growth factor receptor signaling pathway"/>
    <property type="evidence" value="ECO:0007669"/>
    <property type="project" value="TreeGrafter"/>
</dbReference>
<dbReference type="PROSITE" id="PS50278">
    <property type="entry name" value="PDGF_2"/>
    <property type="match status" value="1"/>
</dbReference>
<dbReference type="InterPro" id="IPR029034">
    <property type="entry name" value="Cystine-knot_cytokine"/>
</dbReference>
<dbReference type="EMBL" id="JAATIS010003638">
    <property type="protein sequence ID" value="KAG2464116.1"/>
    <property type="molecule type" value="Genomic_DNA"/>
</dbReference>
<evidence type="ECO:0000256" key="10">
    <source>
        <dbReference type="RuleBase" id="RU003818"/>
    </source>
</evidence>
<dbReference type="AlphaFoldDB" id="A0A8X8BRX6"/>
<dbReference type="InterPro" id="IPR006782">
    <property type="entry name" value="PDGF_N"/>
</dbReference>
<evidence type="ECO:0000313" key="15">
    <source>
        <dbReference type="Proteomes" id="UP000886611"/>
    </source>
</evidence>
<evidence type="ECO:0000256" key="11">
    <source>
        <dbReference type="SAM" id="MobiDB-lite"/>
    </source>
</evidence>
<feature type="compositionally biased region" description="Polar residues" evidence="11">
    <location>
        <begin position="355"/>
        <end position="379"/>
    </location>
</feature>
<evidence type="ECO:0000313" key="14">
    <source>
        <dbReference type="EMBL" id="KAG2464116.1"/>
    </source>
</evidence>
<sequence length="489" mass="54255">MFFLYFSTVIWICLIRYQQIKDYGQHSRLNTASLVLGVICAIGISVVGNFQSDEIPEEVFQILRSNTIHSFEDLQQLLQIDSVDEDSEAEAHHNLSFNNTQSSNSSLARMTRSLGSAINVERAELAECKVRTEVMELTRGMVDRTNANFLIWPTCVEVQRCSGCCNTRNVRCVPTRVHLRHLMVLKIEFTQGKQTRGVAVVTVEDHLECHCEASSSPNTAQGHSSQQPSTTGQLQTKHGSEHPFGENSRHLVDPSAKDHVGQHDELGSHSGHISQPTMGSHPKLNLEPSTKHHSGQISTSLEGSHFGHLSNHSLRDHILNSSGHSKFNHSGHYSGQVSESNIRSHSGHHSDHSKGNTSGQHLDASVKQNSGLNSSQINPQVFPRHPTSTTVHLPILHPNGSGQSHSRELSRPVTKQQSTSSSTRQQKGAPSKSHHRPRPSPSVQRHHRQRVTPAKKPPLPKHSPVFTKRPGSGFICLIFFFIFNLIFIV</sequence>
<evidence type="ECO:0000256" key="5">
    <source>
        <dbReference type="ARBA" id="ARBA00031888"/>
    </source>
</evidence>
<dbReference type="GO" id="GO:0008083">
    <property type="term" value="F:growth factor activity"/>
    <property type="evidence" value="ECO:0007669"/>
    <property type="project" value="UniProtKB-KW"/>
</dbReference>
<dbReference type="SMART" id="SM00141">
    <property type="entry name" value="PDGF"/>
    <property type="match status" value="1"/>
</dbReference>
<keyword evidence="12" id="KW-1133">Transmembrane helix</keyword>
<dbReference type="GO" id="GO:0005161">
    <property type="term" value="F:platelet-derived growth factor receptor binding"/>
    <property type="evidence" value="ECO:0007669"/>
    <property type="project" value="TreeGrafter"/>
</dbReference>
<gene>
    <name evidence="14" type="primary">Pdgfb</name>
    <name evidence="14" type="ORF">GTO96_0002409</name>
</gene>
<evidence type="ECO:0000256" key="7">
    <source>
        <dbReference type="ARBA" id="ARBA00032702"/>
    </source>
</evidence>
<evidence type="ECO:0000256" key="8">
    <source>
        <dbReference type="ARBA" id="ARBA00046258"/>
    </source>
</evidence>
<evidence type="ECO:0000256" key="6">
    <source>
        <dbReference type="ARBA" id="ARBA00032481"/>
    </source>
</evidence>
<dbReference type="PANTHER" id="PTHR11633">
    <property type="entry name" value="PLATELET-DERIVED GROWTH FACTOR"/>
    <property type="match status" value="1"/>
</dbReference>
<evidence type="ECO:0000256" key="4">
    <source>
        <dbReference type="ARBA" id="ARBA00023246"/>
    </source>
</evidence>
<evidence type="ECO:0000256" key="3">
    <source>
        <dbReference type="ARBA" id="ARBA00023030"/>
    </source>
</evidence>
<keyword evidence="12" id="KW-0472">Membrane</keyword>
<reference evidence="14 15" key="1">
    <citation type="journal article" date="2021" name="Cell">
        <title>Tracing the genetic footprints of vertebrate landing in non-teleost ray-finned fishes.</title>
        <authorList>
            <person name="Bi X."/>
            <person name="Wang K."/>
            <person name="Yang L."/>
            <person name="Pan H."/>
            <person name="Jiang H."/>
            <person name="Wei Q."/>
            <person name="Fang M."/>
            <person name="Yu H."/>
            <person name="Zhu C."/>
            <person name="Cai Y."/>
            <person name="He Y."/>
            <person name="Gan X."/>
            <person name="Zeng H."/>
            <person name="Yu D."/>
            <person name="Zhu Y."/>
            <person name="Jiang H."/>
            <person name="Qiu Q."/>
            <person name="Yang H."/>
            <person name="Zhang Y.E."/>
            <person name="Wang W."/>
            <person name="Zhu M."/>
            <person name="He S."/>
            <person name="Zhang G."/>
        </authorList>
    </citation>
    <scope>NUCLEOTIDE SEQUENCE [LARGE SCALE GENOMIC DNA]</scope>
    <source>
        <strain evidence="14">Bchr_013</strain>
    </source>
</reference>
<keyword evidence="4" id="KW-0497">Mitogen</keyword>
<dbReference type="GO" id="GO:0070374">
    <property type="term" value="P:positive regulation of ERK1 and ERK2 cascade"/>
    <property type="evidence" value="ECO:0007669"/>
    <property type="project" value="TreeGrafter"/>
</dbReference>
<dbReference type="Proteomes" id="UP000886611">
    <property type="component" value="Unassembled WGS sequence"/>
</dbReference>
<keyword evidence="12" id="KW-0812">Transmembrane</keyword>
<feature type="domain" description="Platelet-derived growth factor (PDGF) family profile" evidence="13">
    <location>
        <begin position="113"/>
        <end position="216"/>
    </location>
</feature>
<dbReference type="PANTHER" id="PTHR11633:SF2">
    <property type="entry name" value="PLATELET-DERIVED GROWTH FACTOR SUBUNIT B"/>
    <property type="match status" value="1"/>
</dbReference>
<dbReference type="Gene3D" id="2.10.90.10">
    <property type="entry name" value="Cystine-knot cytokines"/>
    <property type="match status" value="1"/>
</dbReference>
<organism evidence="14 15">
    <name type="scientific">Polypterus senegalus</name>
    <name type="common">Senegal bichir</name>
    <dbReference type="NCBI Taxonomy" id="55291"/>
    <lineage>
        <taxon>Eukaryota</taxon>
        <taxon>Metazoa</taxon>
        <taxon>Chordata</taxon>
        <taxon>Craniata</taxon>
        <taxon>Vertebrata</taxon>
        <taxon>Euteleostomi</taxon>
        <taxon>Actinopterygii</taxon>
        <taxon>Polypteriformes</taxon>
        <taxon>Polypteridae</taxon>
        <taxon>Polypterus</taxon>
    </lineage>
</organism>
<comment type="caution">
    <text evidence="14">The sequence shown here is derived from an EMBL/GenBank/DDBJ whole genome shotgun (WGS) entry which is preliminary data.</text>
</comment>
<feature type="compositionally biased region" description="Basic and acidic residues" evidence="11">
    <location>
        <begin position="238"/>
        <end position="267"/>
    </location>
</feature>
<comment type="subunit">
    <text evidence="9">Antiparallel homodimer; disulfide-linked. Antiparallel heterodimer with PDGFA; disulfide-linked. The PDGFB homodimer interacts with PDGFRA and PDGFRB homodimers, and with heterodimers formed by PDGFRA and PDGFRB. The heterodimer composed of PDGFA and PDGFB interacts with PDGFRB homodimers, and with heterodimers formed by PDGFRA and PDGFRB. Interacts with XLKD1. Interacts with LRP1. Interacts with SORL1 (via the N-terminal ectodomain). Interacts with CD82; this interaction inhibits PDGFB-mediated signaling pathway.</text>
</comment>
<accession>A0A8X8BRX6</accession>
<dbReference type="GO" id="GO:0016020">
    <property type="term" value="C:membrane"/>
    <property type="evidence" value="ECO:0007669"/>
    <property type="project" value="InterPro"/>
</dbReference>
<feature type="compositionally biased region" description="Polar residues" evidence="11">
    <location>
        <begin position="213"/>
        <end position="237"/>
    </location>
</feature>
<feature type="region of interest" description="Disordered" evidence="11">
    <location>
        <begin position="212"/>
        <end position="308"/>
    </location>
</feature>
<dbReference type="GO" id="GO:0051897">
    <property type="term" value="P:positive regulation of phosphatidylinositol 3-kinase/protein kinase B signal transduction"/>
    <property type="evidence" value="ECO:0007669"/>
    <property type="project" value="TreeGrafter"/>
</dbReference>
<dbReference type="GO" id="GO:0051781">
    <property type="term" value="P:positive regulation of cell division"/>
    <property type="evidence" value="ECO:0007669"/>
    <property type="project" value="UniProtKB-KW"/>
</dbReference>
<feature type="compositionally biased region" description="Polar residues" evidence="11">
    <location>
        <begin position="331"/>
        <end position="343"/>
    </location>
</feature>
<comment type="function">
    <text evidence="8">Growth factor that plays an essential role in the regulation of embryonic development, cell proliferation, cell migration, survival and chemotaxis. Potent mitogen for cells of mesenchymal origin. Required for normal proliferation and recruitment of pericytes and vascular smooth muscle cells in the central nervous system, skin, lung, heart and placenta. Required for normal blood vessel development, and for normal development of kidney glomeruli. Plays an important role in wound healing. Signaling is modulated by the formation of heterodimers with PDGFA.</text>
</comment>
<evidence type="ECO:0000256" key="9">
    <source>
        <dbReference type="ARBA" id="ARBA00046967"/>
    </source>
</evidence>
<dbReference type="SUPFAM" id="SSF57501">
    <property type="entry name" value="Cystine-knot cytokines"/>
    <property type="match status" value="1"/>
</dbReference>
<keyword evidence="3 10" id="KW-0339">Growth factor</keyword>
<name>A0A8X8BRX6_POLSE</name>
<dbReference type="GO" id="GO:0030335">
    <property type="term" value="P:positive regulation of cell migration"/>
    <property type="evidence" value="ECO:0007669"/>
    <property type="project" value="TreeGrafter"/>
</dbReference>
<feature type="compositionally biased region" description="Low complexity" evidence="11">
    <location>
        <begin position="414"/>
        <end position="431"/>
    </location>
</feature>
<evidence type="ECO:0000256" key="2">
    <source>
        <dbReference type="ARBA" id="ARBA00018117"/>
    </source>
</evidence>
<dbReference type="CDD" id="cd00135">
    <property type="entry name" value="PDGF"/>
    <property type="match status" value="1"/>
</dbReference>
<dbReference type="GO" id="GO:0005615">
    <property type="term" value="C:extracellular space"/>
    <property type="evidence" value="ECO:0007669"/>
    <property type="project" value="TreeGrafter"/>
</dbReference>
<keyword evidence="15" id="KW-1185">Reference proteome</keyword>
<proteinExistence type="inferred from homology"/>
<protein>
    <recommendedName>
        <fullName evidence="2">Platelet-derived growth factor subunit B</fullName>
    </recommendedName>
    <alternativeName>
        <fullName evidence="5">PDGF-2</fullName>
    </alternativeName>
    <alternativeName>
        <fullName evidence="6">Platelet-derived growth factor B chain</fullName>
    </alternativeName>
    <alternativeName>
        <fullName evidence="7">Platelet-derived growth factor beta polypeptide</fullName>
    </alternativeName>
</protein>
<evidence type="ECO:0000256" key="12">
    <source>
        <dbReference type="SAM" id="Phobius"/>
    </source>
</evidence>
<feature type="transmembrane region" description="Helical" evidence="12">
    <location>
        <begin position="471"/>
        <end position="488"/>
    </location>
</feature>
<dbReference type="Pfam" id="PF00341">
    <property type="entry name" value="PDGF"/>
    <property type="match status" value="1"/>
</dbReference>
<evidence type="ECO:0000259" key="13">
    <source>
        <dbReference type="PROSITE" id="PS50278"/>
    </source>
</evidence>
<feature type="compositionally biased region" description="Basic residues" evidence="11">
    <location>
        <begin position="432"/>
        <end position="450"/>
    </location>
</feature>
<feature type="non-terminal residue" evidence="14">
    <location>
        <position position="1"/>
    </location>
</feature>
<evidence type="ECO:0000256" key="1">
    <source>
        <dbReference type="ARBA" id="ARBA00006686"/>
    </source>
</evidence>
<feature type="non-terminal residue" evidence="14">
    <location>
        <position position="489"/>
    </location>
</feature>
<dbReference type="Pfam" id="PF04692">
    <property type="entry name" value="PDGF_N"/>
    <property type="match status" value="1"/>
</dbReference>